<keyword evidence="4" id="KW-0274">FAD</keyword>
<feature type="domain" description="tRNA uridine 5-carboxymethylaminomethyl modification enzyme C-terminal subdomain" evidence="5">
    <location>
        <begin position="576"/>
        <end position="651"/>
    </location>
</feature>
<dbReference type="InterPro" id="IPR020595">
    <property type="entry name" value="MnmG-rel_CS"/>
</dbReference>
<reference evidence="6" key="1">
    <citation type="submission" date="2020-11" db="EMBL/GenBank/DDBJ databases">
        <authorList>
            <person name="Tran Van P."/>
        </authorList>
    </citation>
    <scope>NUCLEOTIDE SEQUENCE</scope>
</reference>
<dbReference type="PROSITE" id="PS01280">
    <property type="entry name" value="GIDA_1"/>
    <property type="match status" value="1"/>
</dbReference>
<dbReference type="SUPFAM" id="SSF51905">
    <property type="entry name" value="FAD/NAD(P)-binding domain"/>
    <property type="match status" value="1"/>
</dbReference>
<dbReference type="InterPro" id="IPR026904">
    <property type="entry name" value="MnmG_C"/>
</dbReference>
<organism evidence="6">
    <name type="scientific">Cyprideis torosa</name>
    <dbReference type="NCBI Taxonomy" id="163714"/>
    <lineage>
        <taxon>Eukaryota</taxon>
        <taxon>Metazoa</taxon>
        <taxon>Ecdysozoa</taxon>
        <taxon>Arthropoda</taxon>
        <taxon>Crustacea</taxon>
        <taxon>Oligostraca</taxon>
        <taxon>Ostracoda</taxon>
        <taxon>Podocopa</taxon>
        <taxon>Podocopida</taxon>
        <taxon>Cytherocopina</taxon>
        <taxon>Cytheroidea</taxon>
        <taxon>Cytherideidae</taxon>
        <taxon>Cyprideis</taxon>
    </lineage>
</organism>
<evidence type="ECO:0000259" key="5">
    <source>
        <dbReference type="SMART" id="SM01228"/>
    </source>
</evidence>
<dbReference type="OrthoDB" id="3329at2759"/>
<evidence type="ECO:0000256" key="2">
    <source>
        <dbReference type="ARBA" id="ARBA00007653"/>
    </source>
</evidence>
<dbReference type="InterPro" id="IPR040131">
    <property type="entry name" value="MnmG_N"/>
</dbReference>
<dbReference type="PANTHER" id="PTHR11806:SF0">
    <property type="entry name" value="PROTEIN MTO1 HOMOLOG, MITOCHONDRIAL"/>
    <property type="match status" value="1"/>
</dbReference>
<dbReference type="FunFam" id="1.10.150.570:FF:000001">
    <property type="entry name" value="tRNA uridine 5-carboxymethylaminomethyl modification enzyme MnmG"/>
    <property type="match status" value="1"/>
</dbReference>
<evidence type="ECO:0000256" key="4">
    <source>
        <dbReference type="ARBA" id="ARBA00022827"/>
    </source>
</evidence>
<dbReference type="GO" id="GO:0070899">
    <property type="term" value="P:mitochondrial tRNA wobble uridine modification"/>
    <property type="evidence" value="ECO:0007669"/>
    <property type="project" value="UniProtKB-ARBA"/>
</dbReference>
<dbReference type="Pfam" id="PF13932">
    <property type="entry name" value="SAM_GIDA_C"/>
    <property type="match status" value="1"/>
</dbReference>
<comment type="cofactor">
    <cofactor evidence="1">
        <name>FAD</name>
        <dbReference type="ChEBI" id="CHEBI:57692"/>
    </cofactor>
</comment>
<dbReference type="GO" id="GO:0030488">
    <property type="term" value="P:tRNA methylation"/>
    <property type="evidence" value="ECO:0007669"/>
    <property type="project" value="TreeGrafter"/>
</dbReference>
<comment type="similarity">
    <text evidence="2">Belongs to the MnmG family.</text>
</comment>
<dbReference type="InterPro" id="IPR004416">
    <property type="entry name" value="MnmG"/>
</dbReference>
<sequence>MVVSVLTYCRFLRARSPLGYRSLHYDVVVVGGGHAGTEACTAAARSGARTLLVTQNRSKIGEMSCNPSFGGIGKGHLLKEVDALDGVSPRACDMAGIHYKMLNRSKGPAVWGPRAQIDRVLYKSQIQRILESYPNLAIEEGEVADLLLDEAVSNPTVKGVQLKDGRVIQSRAIVLTAGTFLRGMINLGTTCQPAGRLGDEASVALAQTVERLGFTMGRLKTGTPPRIHGESINWRHPVIVHQDPDEDPVPFSFLHDRVWILPDQQLPCLMTFTSAETDAVVRETLHLNRHVQEEVQGVRYCPSIESKVLKFSSRSHQVWLEPEGLHSGLIYPQGLSCTMPPEHQERLIRTIPALEKAELAQVGYGVEYDYMDPRQLRPSLETKRVSGLFFAGQINGTTGYEEAAAQGLVAGVNAARLVAGKDPLEISRTEGYIGVLIDDLTTLGTNEPYRMFTSRAEFRILLRPDNADVRLTEKGYEYGCVSERRMAHTRRVKDLMEQMTECLKSKRMSVKEWRELSCGSGEAHKSGKNISGLDYLGLSGEVFSSKDLVESVPELFRILDLSENPHKLVHRLRAEAMYRYVMEMEMKQIEEVRKNENLELPPDLDYMELESLKSVLSMEVREKLALGQPRTIAAATRISGVTPAAVINLLRFVKYRYRPETVKTKNTACLKG</sequence>
<dbReference type="PROSITE" id="PS01281">
    <property type="entry name" value="GIDA_2"/>
    <property type="match status" value="1"/>
</dbReference>
<dbReference type="Pfam" id="PF21680">
    <property type="entry name" value="GIDA_C_1st"/>
    <property type="match status" value="1"/>
</dbReference>
<dbReference type="InterPro" id="IPR049312">
    <property type="entry name" value="GIDA_C_N"/>
</dbReference>
<evidence type="ECO:0000256" key="3">
    <source>
        <dbReference type="ARBA" id="ARBA00022630"/>
    </source>
</evidence>
<dbReference type="NCBIfam" id="TIGR00136">
    <property type="entry name" value="mnmG_gidA"/>
    <property type="match status" value="1"/>
</dbReference>
<proteinExistence type="inferred from homology"/>
<dbReference type="Pfam" id="PF01134">
    <property type="entry name" value="GIDA"/>
    <property type="match status" value="1"/>
</dbReference>
<dbReference type="AlphaFoldDB" id="A0A7R8W4W4"/>
<evidence type="ECO:0000256" key="1">
    <source>
        <dbReference type="ARBA" id="ARBA00001974"/>
    </source>
</evidence>
<dbReference type="SMART" id="SM01228">
    <property type="entry name" value="GIDA_assoc_3"/>
    <property type="match status" value="1"/>
</dbReference>
<dbReference type="Gene3D" id="3.50.50.60">
    <property type="entry name" value="FAD/NAD(P)-binding domain"/>
    <property type="match status" value="2"/>
</dbReference>
<gene>
    <name evidence="6" type="ORF">CTOB1V02_LOCUS1127</name>
</gene>
<dbReference type="GO" id="GO:0050660">
    <property type="term" value="F:flavin adenine dinucleotide binding"/>
    <property type="evidence" value="ECO:0007669"/>
    <property type="project" value="InterPro"/>
</dbReference>
<dbReference type="EMBL" id="OB660156">
    <property type="protein sequence ID" value="CAD7223133.1"/>
    <property type="molecule type" value="Genomic_DNA"/>
</dbReference>
<evidence type="ECO:0000313" key="6">
    <source>
        <dbReference type="EMBL" id="CAD7223133.1"/>
    </source>
</evidence>
<dbReference type="PANTHER" id="PTHR11806">
    <property type="entry name" value="GLUCOSE INHIBITED DIVISION PROTEIN A"/>
    <property type="match status" value="1"/>
</dbReference>
<dbReference type="FunFam" id="3.50.50.60:FF:000002">
    <property type="entry name" value="tRNA uridine 5-carboxymethylaminomethyl modification enzyme MnmG"/>
    <property type="match status" value="1"/>
</dbReference>
<dbReference type="GO" id="GO:0005739">
    <property type="term" value="C:mitochondrion"/>
    <property type="evidence" value="ECO:0007669"/>
    <property type="project" value="GOC"/>
</dbReference>
<dbReference type="HAMAP" id="MF_00129">
    <property type="entry name" value="MnmG_GidA"/>
    <property type="match status" value="1"/>
</dbReference>
<dbReference type="InterPro" id="IPR002218">
    <property type="entry name" value="MnmG-rel"/>
</dbReference>
<dbReference type="InterPro" id="IPR036188">
    <property type="entry name" value="FAD/NAD-bd_sf"/>
</dbReference>
<keyword evidence="3" id="KW-0285">Flavoprotein</keyword>
<accession>A0A7R8W4W4</accession>
<dbReference type="Gene3D" id="1.10.150.570">
    <property type="entry name" value="GidA associated domain, C-terminal subdomain"/>
    <property type="match status" value="1"/>
</dbReference>
<dbReference type="GO" id="GO:0005829">
    <property type="term" value="C:cytosol"/>
    <property type="evidence" value="ECO:0007669"/>
    <property type="project" value="TreeGrafter"/>
</dbReference>
<protein>
    <recommendedName>
        <fullName evidence="5">tRNA uridine 5-carboxymethylaminomethyl modification enzyme C-terminal subdomain domain-containing protein</fullName>
    </recommendedName>
</protein>
<dbReference type="FunFam" id="3.50.50.60:FF:000082">
    <property type="entry name" value="protein MTO1 homolog, mitochondrial isoform X1"/>
    <property type="match status" value="1"/>
</dbReference>
<dbReference type="InterPro" id="IPR047001">
    <property type="entry name" value="MnmG_C_subdom"/>
</dbReference>
<dbReference type="InterPro" id="IPR044920">
    <property type="entry name" value="MnmG_C_subdom_sf"/>
</dbReference>
<name>A0A7R8W4W4_9CRUS</name>